<feature type="chain" id="PRO_5015140641" evidence="10">
    <location>
        <begin position="21"/>
        <end position="1022"/>
    </location>
</feature>
<dbReference type="Pfam" id="PF13715">
    <property type="entry name" value="CarbopepD_reg_2"/>
    <property type="match status" value="1"/>
</dbReference>
<evidence type="ECO:0000313" key="14">
    <source>
        <dbReference type="Proteomes" id="UP000240971"/>
    </source>
</evidence>
<dbReference type="InterPro" id="IPR036942">
    <property type="entry name" value="Beta-barrel_TonB_sf"/>
</dbReference>
<feature type="signal peptide" evidence="10">
    <location>
        <begin position="1"/>
        <end position="20"/>
    </location>
</feature>
<evidence type="ECO:0000256" key="7">
    <source>
        <dbReference type="ARBA" id="ARBA00023237"/>
    </source>
</evidence>
<dbReference type="OrthoDB" id="609136at2"/>
<keyword evidence="5 9" id="KW-0798">TonB box</keyword>
<accession>A0A2P8HTT3</accession>
<dbReference type="SUPFAM" id="SSF56935">
    <property type="entry name" value="Porins"/>
    <property type="match status" value="1"/>
</dbReference>
<dbReference type="RefSeq" id="WP_106526847.1">
    <property type="nucleotide sequence ID" value="NZ_PYAW01000001.1"/>
</dbReference>
<keyword evidence="14" id="KW-1185">Reference proteome</keyword>
<dbReference type="InterPro" id="IPR037066">
    <property type="entry name" value="Plug_dom_sf"/>
</dbReference>
<keyword evidence="10" id="KW-0732">Signal</keyword>
<evidence type="ECO:0000313" key="13">
    <source>
        <dbReference type="EMBL" id="PSL49623.1"/>
    </source>
</evidence>
<dbReference type="NCBIfam" id="TIGR04056">
    <property type="entry name" value="OMP_RagA_SusC"/>
    <property type="match status" value="1"/>
</dbReference>
<keyword evidence="4 8" id="KW-0812">Transmembrane</keyword>
<dbReference type="InterPro" id="IPR023996">
    <property type="entry name" value="TonB-dep_OMP_SusC/RagA"/>
</dbReference>
<comment type="similarity">
    <text evidence="8 9">Belongs to the TonB-dependent receptor family.</text>
</comment>
<keyword evidence="6 8" id="KW-0472">Membrane</keyword>
<dbReference type="SUPFAM" id="SSF49464">
    <property type="entry name" value="Carboxypeptidase regulatory domain-like"/>
    <property type="match status" value="1"/>
</dbReference>
<evidence type="ECO:0000256" key="8">
    <source>
        <dbReference type="PROSITE-ProRule" id="PRU01360"/>
    </source>
</evidence>
<evidence type="ECO:0000256" key="5">
    <source>
        <dbReference type="ARBA" id="ARBA00023077"/>
    </source>
</evidence>
<dbReference type="GO" id="GO:0009279">
    <property type="term" value="C:cell outer membrane"/>
    <property type="evidence" value="ECO:0007669"/>
    <property type="project" value="UniProtKB-SubCell"/>
</dbReference>
<dbReference type="InterPro" id="IPR039426">
    <property type="entry name" value="TonB-dep_rcpt-like"/>
</dbReference>
<dbReference type="InterPro" id="IPR023997">
    <property type="entry name" value="TonB-dep_OMP_SusC/RagA_CS"/>
</dbReference>
<dbReference type="Gene3D" id="2.60.40.1120">
    <property type="entry name" value="Carboxypeptidase-like, regulatory domain"/>
    <property type="match status" value="1"/>
</dbReference>
<dbReference type="InterPro" id="IPR000531">
    <property type="entry name" value="Beta-barrel_TonB"/>
</dbReference>
<organism evidence="13 14">
    <name type="scientific">Chitinophaga niastensis</name>
    <dbReference type="NCBI Taxonomy" id="536980"/>
    <lineage>
        <taxon>Bacteria</taxon>
        <taxon>Pseudomonadati</taxon>
        <taxon>Bacteroidota</taxon>
        <taxon>Chitinophagia</taxon>
        <taxon>Chitinophagales</taxon>
        <taxon>Chitinophagaceae</taxon>
        <taxon>Chitinophaga</taxon>
    </lineage>
</organism>
<keyword evidence="3 8" id="KW-1134">Transmembrane beta strand</keyword>
<dbReference type="InterPro" id="IPR008969">
    <property type="entry name" value="CarboxyPept-like_regulatory"/>
</dbReference>
<feature type="domain" description="TonB-dependent receptor-like beta-barrel" evidence="11">
    <location>
        <begin position="400"/>
        <end position="977"/>
    </location>
</feature>
<reference evidence="13 14" key="1">
    <citation type="submission" date="2018-03" db="EMBL/GenBank/DDBJ databases">
        <title>Genomic Encyclopedia of Archaeal and Bacterial Type Strains, Phase II (KMG-II): from individual species to whole genera.</title>
        <authorList>
            <person name="Goeker M."/>
        </authorList>
    </citation>
    <scope>NUCLEOTIDE SEQUENCE [LARGE SCALE GENOMIC DNA]</scope>
    <source>
        <strain evidence="13 14">DSM 24859</strain>
    </source>
</reference>
<evidence type="ECO:0000256" key="1">
    <source>
        <dbReference type="ARBA" id="ARBA00004571"/>
    </source>
</evidence>
<comment type="caution">
    <text evidence="13">The sequence shown here is derived from an EMBL/GenBank/DDBJ whole genome shotgun (WGS) entry which is preliminary data.</text>
</comment>
<dbReference type="NCBIfam" id="TIGR04057">
    <property type="entry name" value="SusC_RagA_signa"/>
    <property type="match status" value="1"/>
</dbReference>
<dbReference type="EMBL" id="PYAW01000001">
    <property type="protein sequence ID" value="PSL49623.1"/>
    <property type="molecule type" value="Genomic_DNA"/>
</dbReference>
<evidence type="ECO:0000256" key="4">
    <source>
        <dbReference type="ARBA" id="ARBA00022692"/>
    </source>
</evidence>
<dbReference type="Gene3D" id="2.40.170.20">
    <property type="entry name" value="TonB-dependent receptor, beta-barrel domain"/>
    <property type="match status" value="1"/>
</dbReference>
<dbReference type="InterPro" id="IPR012910">
    <property type="entry name" value="Plug_dom"/>
</dbReference>
<feature type="domain" description="TonB-dependent receptor plug" evidence="12">
    <location>
        <begin position="115"/>
        <end position="241"/>
    </location>
</feature>
<evidence type="ECO:0000256" key="9">
    <source>
        <dbReference type="RuleBase" id="RU003357"/>
    </source>
</evidence>
<sequence length="1022" mass="111117">MKRGLLLWLLMAISVVHAYAQTRTITGKVTDAKDGSAIPGVSVAIKGTGKGALTNADGSYKIEVANNGVLVFSFIGFSGKEVSVGNESLINVSLSVDNKDLSEVVVTALGIKREKRTLGYTTQEVKGDELVKSKEVNFLNGLQGRVAGVQVSNTSGMPGGGSRIVIRGASTLTGNNQPLFVVDGNPIDNNQIGAGDDDPILFGGSTANRGIDIDPNIIETINILRGASATALYGSRAAGGAIIITTKSGQGLKKKGISITASSSINFDQAILPEFQTKYAQGTGGAYYDGIAKRTSYSWGPLIDTLKVNGAKVKTYDPRKDFFKTGTTLDNSLSLTGATDKSNYLISVSSLKQDGIVPHTDFARNSFYVNFSSKLTDKLTVNSSLNFVDSRNNRLSEGNDNSYLARLYGAPITYNLKPDLNPNGSQRMYRAATNNPYWITENTGLDIGVQRFIPNVSFVYTPSNWLTFTERLGADVYTDSRKFHEAIGSFSSYTNGRVFEEAINNRQFNHDFFAQARKSFDNKLDLTVMVGNNIISEYYKDLLTKGNGLSVADFYDISNGVSISSRTNFFSRRRVSVYAQAILEYNRLLSLTITGRNDWTSSLPPGNNSYFYPSVTSAFIFSELPAFKDSKLLSFGKLRVAYTAIGNDAGPFKTSTGFYKSSVADALRGEILVPFDGTNAFALNNVAGNPNLKPESIKEFETGLETKWFNNRISLEVNYYDKTSTNLIFTPTVSAGSGFNAAVVNAGKIKNTGVEVTLNATPVSTKNFHWNIGVNWSKNTGKIIDLAPGINAIQIGGFTSPGIYLVKGQPYGTIQGTRYARDANGKLLIDDSGYPIPDAADGNIGNVMPRWIGGVTNTFSYKNFDLSVTVDGRFGGDIMNFDKYYLSAWGVSKNTEDREGTKVYDGIRQSDGKPNTTAIKTDQGYFTNFFTNTFENLVEDGTFVKLRNVTLAYNFSPKRLAHTPFKAATFSLAGRNLWMYAPNFTGSDPELSVYGSGSNSQGFYHRVTPSTKSFNATLKLTF</sequence>
<protein>
    <submittedName>
        <fullName evidence="13">TonB-linked SusC/RagA family outer membrane protein</fullName>
    </submittedName>
</protein>
<evidence type="ECO:0000259" key="12">
    <source>
        <dbReference type="Pfam" id="PF07715"/>
    </source>
</evidence>
<evidence type="ECO:0000256" key="2">
    <source>
        <dbReference type="ARBA" id="ARBA00022448"/>
    </source>
</evidence>
<evidence type="ECO:0000256" key="3">
    <source>
        <dbReference type="ARBA" id="ARBA00022452"/>
    </source>
</evidence>
<keyword evidence="2 8" id="KW-0813">Transport</keyword>
<evidence type="ECO:0000256" key="6">
    <source>
        <dbReference type="ARBA" id="ARBA00023136"/>
    </source>
</evidence>
<evidence type="ECO:0000256" key="10">
    <source>
        <dbReference type="SAM" id="SignalP"/>
    </source>
</evidence>
<dbReference type="Proteomes" id="UP000240971">
    <property type="component" value="Unassembled WGS sequence"/>
</dbReference>
<dbReference type="Pfam" id="PF07715">
    <property type="entry name" value="Plug"/>
    <property type="match status" value="1"/>
</dbReference>
<dbReference type="Gene3D" id="2.170.130.10">
    <property type="entry name" value="TonB-dependent receptor, plug domain"/>
    <property type="match status" value="1"/>
</dbReference>
<dbReference type="AlphaFoldDB" id="A0A2P8HTT3"/>
<dbReference type="Pfam" id="PF00593">
    <property type="entry name" value="TonB_dep_Rec_b-barrel"/>
    <property type="match status" value="1"/>
</dbReference>
<name>A0A2P8HTT3_CHINA</name>
<comment type="subcellular location">
    <subcellularLocation>
        <location evidence="1 8">Cell outer membrane</location>
        <topology evidence="1 8">Multi-pass membrane protein</topology>
    </subcellularLocation>
</comment>
<dbReference type="PROSITE" id="PS52016">
    <property type="entry name" value="TONB_DEPENDENT_REC_3"/>
    <property type="match status" value="1"/>
</dbReference>
<proteinExistence type="inferred from homology"/>
<keyword evidence="7 8" id="KW-0998">Cell outer membrane</keyword>
<evidence type="ECO:0000259" key="11">
    <source>
        <dbReference type="Pfam" id="PF00593"/>
    </source>
</evidence>
<gene>
    <name evidence="13" type="ORF">CLV51_101958</name>
</gene>